<reference evidence="1 2" key="1">
    <citation type="submission" date="2020-02" db="EMBL/GenBank/DDBJ databases">
        <title>Geodermatophilus sabuli CPCC 205279 I12A-02694.</title>
        <authorList>
            <person name="Jiang Z."/>
        </authorList>
    </citation>
    <scope>NUCLEOTIDE SEQUENCE [LARGE SCALE GENOMIC DNA]</scope>
    <source>
        <strain evidence="1 2">I12A-02694</strain>
    </source>
</reference>
<gene>
    <name evidence="1" type="ORF">GCU56_17245</name>
</gene>
<organism evidence="1 2">
    <name type="scientific">Geodermatophilus sabuli</name>
    <dbReference type="NCBI Taxonomy" id="1564158"/>
    <lineage>
        <taxon>Bacteria</taxon>
        <taxon>Bacillati</taxon>
        <taxon>Actinomycetota</taxon>
        <taxon>Actinomycetes</taxon>
        <taxon>Geodermatophilales</taxon>
        <taxon>Geodermatophilaceae</taxon>
        <taxon>Geodermatophilus</taxon>
    </lineage>
</organism>
<keyword evidence="2" id="KW-1185">Reference proteome</keyword>
<sequence length="110" mass="12231">MHLLEIGPDDERFAAWCEVWAATQRADRPEDPPRPASDHRALARRLLAPAARCGRRPRPTSEVDEPAGRGFALRHGWSCDLVESRRDLTLPPDEARLSALEEQARAAGQG</sequence>
<accession>A0A7K3W402</accession>
<dbReference type="RefSeq" id="WP_163482971.1">
    <property type="nucleotide sequence ID" value="NZ_JAAGWF010000019.1"/>
</dbReference>
<name>A0A7K3W402_9ACTN</name>
<evidence type="ECO:0000313" key="1">
    <source>
        <dbReference type="EMBL" id="NEK59605.1"/>
    </source>
</evidence>
<proteinExistence type="predicted"/>
<protein>
    <submittedName>
        <fullName evidence="1">Uncharacterized protein</fullName>
    </submittedName>
</protein>
<dbReference type="EMBL" id="JAAGWF010000019">
    <property type="protein sequence ID" value="NEK59605.1"/>
    <property type="molecule type" value="Genomic_DNA"/>
</dbReference>
<dbReference type="Proteomes" id="UP000470246">
    <property type="component" value="Unassembled WGS sequence"/>
</dbReference>
<evidence type="ECO:0000313" key="2">
    <source>
        <dbReference type="Proteomes" id="UP000470246"/>
    </source>
</evidence>
<dbReference type="AlphaFoldDB" id="A0A7K3W402"/>
<comment type="caution">
    <text evidence="1">The sequence shown here is derived from an EMBL/GenBank/DDBJ whole genome shotgun (WGS) entry which is preliminary data.</text>
</comment>